<feature type="domain" description="PepSY" evidence="1">
    <location>
        <begin position="122"/>
        <end position="176"/>
    </location>
</feature>
<evidence type="ECO:0000313" key="2">
    <source>
        <dbReference type="EMBL" id="MCH1627026.1"/>
    </source>
</evidence>
<dbReference type="Proteomes" id="UP001431131">
    <property type="component" value="Unassembled WGS sequence"/>
</dbReference>
<dbReference type="Pfam" id="PF03413">
    <property type="entry name" value="PepSY"/>
    <property type="match status" value="2"/>
</dbReference>
<sequence>MKQKLLILGIAGVVLLGGAMGAEAFYDKKKDLATIKEANLISMEKAEKIAIEKVGGTVKSIELDRDNGAYKYEIEVNHKDSYDDIDLDIDAKSGEIIMDDDDDLNDFDDDNLNVISKSEKIISKEEAVAIATKDTPGKITEVDLDDDGYYEIEMRHEGYEIDYKIDVFTGEILKKEVDR</sequence>
<feature type="domain" description="PepSY" evidence="1">
    <location>
        <begin position="41"/>
        <end position="97"/>
    </location>
</feature>
<dbReference type="EMBL" id="JAKTTI010000032">
    <property type="protein sequence ID" value="MCH1627026.1"/>
    <property type="molecule type" value="Genomic_DNA"/>
</dbReference>
<protein>
    <submittedName>
        <fullName evidence="2">PepSY domain-containing protein</fullName>
    </submittedName>
</protein>
<dbReference type="Gene3D" id="3.10.450.40">
    <property type="match status" value="2"/>
</dbReference>
<organism evidence="2 3">
    <name type="scientific">Fredinandcohnia quinoae</name>
    <dbReference type="NCBI Taxonomy" id="2918902"/>
    <lineage>
        <taxon>Bacteria</taxon>
        <taxon>Bacillati</taxon>
        <taxon>Bacillota</taxon>
        <taxon>Bacilli</taxon>
        <taxon>Bacillales</taxon>
        <taxon>Bacillaceae</taxon>
        <taxon>Fredinandcohnia</taxon>
    </lineage>
</organism>
<evidence type="ECO:0000259" key="1">
    <source>
        <dbReference type="Pfam" id="PF03413"/>
    </source>
</evidence>
<reference evidence="2" key="1">
    <citation type="submission" date="2022-02" db="EMBL/GenBank/DDBJ databases">
        <title>Fredinandcohnia quinoae sp. nov. isolated from Chenopodium quinoa seeds.</title>
        <authorList>
            <person name="Saati-Santamaria Z."/>
            <person name="Flores-Felix J.D."/>
            <person name="Igual J.M."/>
            <person name="Velazquez E."/>
            <person name="Garcia-Fraile P."/>
            <person name="Martinez-Molina E."/>
        </authorList>
    </citation>
    <scope>NUCLEOTIDE SEQUENCE</scope>
    <source>
        <strain evidence="2">SECRCQ15</strain>
    </source>
</reference>
<gene>
    <name evidence="2" type="ORF">MJG50_16955</name>
</gene>
<dbReference type="InterPro" id="IPR025711">
    <property type="entry name" value="PepSY"/>
</dbReference>
<name>A0AAW5EC42_9BACI</name>
<evidence type="ECO:0000313" key="3">
    <source>
        <dbReference type="Proteomes" id="UP001431131"/>
    </source>
</evidence>
<accession>A0AAW5EC42</accession>
<comment type="caution">
    <text evidence="2">The sequence shown here is derived from an EMBL/GenBank/DDBJ whole genome shotgun (WGS) entry which is preliminary data.</text>
</comment>
<proteinExistence type="predicted"/>
<dbReference type="AlphaFoldDB" id="A0AAW5EC42"/>
<keyword evidence="3" id="KW-1185">Reference proteome</keyword>
<dbReference type="RefSeq" id="WP_240256941.1">
    <property type="nucleotide sequence ID" value="NZ_JAKTTI010000032.1"/>
</dbReference>